<proteinExistence type="predicted"/>
<evidence type="ECO:0000256" key="1">
    <source>
        <dbReference type="SAM" id="MobiDB-lite"/>
    </source>
</evidence>
<dbReference type="EMBL" id="JAUZQE010000008">
    <property type="protein sequence ID" value="MDR4125406.1"/>
    <property type="molecule type" value="Genomic_DNA"/>
</dbReference>
<protein>
    <submittedName>
        <fullName evidence="6">IS66 family transposase</fullName>
    </submittedName>
</protein>
<dbReference type="InterPro" id="IPR039552">
    <property type="entry name" value="IS66_C"/>
</dbReference>
<dbReference type="PANTHER" id="PTHR33678:SF1">
    <property type="entry name" value="BLL1576 PROTEIN"/>
    <property type="match status" value="1"/>
</dbReference>
<evidence type="ECO:0000313" key="7">
    <source>
        <dbReference type="Proteomes" id="UP001232156"/>
    </source>
</evidence>
<dbReference type="NCBIfam" id="NF033517">
    <property type="entry name" value="transpos_IS66"/>
    <property type="match status" value="1"/>
</dbReference>
<organism evidence="6 7">
    <name type="scientific">Yanghanlia caeni</name>
    <dbReference type="NCBI Taxonomy" id="3064283"/>
    <lineage>
        <taxon>Bacteria</taxon>
        <taxon>Pseudomonadati</taxon>
        <taxon>Pseudomonadota</taxon>
        <taxon>Betaproteobacteria</taxon>
        <taxon>Burkholderiales</taxon>
        <taxon>Alcaligenaceae</taxon>
        <taxon>Yanghanlia</taxon>
    </lineage>
</organism>
<dbReference type="InterPro" id="IPR004291">
    <property type="entry name" value="Transposase_IS66_central"/>
</dbReference>
<comment type="caution">
    <text evidence="6">The sequence shown here is derived from an EMBL/GenBank/DDBJ whole genome shotgun (WGS) entry which is preliminary data.</text>
</comment>
<evidence type="ECO:0000259" key="3">
    <source>
        <dbReference type="Pfam" id="PF13005"/>
    </source>
</evidence>
<feature type="domain" description="Transposase IS66 zinc-finger binding" evidence="3">
    <location>
        <begin position="119"/>
        <end position="159"/>
    </location>
</feature>
<feature type="domain" description="Transposase IS66 C-terminal" evidence="5">
    <location>
        <begin position="469"/>
        <end position="507"/>
    </location>
</feature>
<dbReference type="Pfam" id="PF03050">
    <property type="entry name" value="DDE_Tnp_IS66"/>
    <property type="match status" value="1"/>
</dbReference>
<feature type="domain" description="Transposase TnpC homeodomain" evidence="4">
    <location>
        <begin position="36"/>
        <end position="111"/>
    </location>
</feature>
<dbReference type="Pfam" id="PF13007">
    <property type="entry name" value="LZ_Tnp_IS66"/>
    <property type="match status" value="1"/>
</dbReference>
<dbReference type="Proteomes" id="UP001232156">
    <property type="component" value="Unassembled WGS sequence"/>
</dbReference>
<sequence>MQAQVQAQMHEQIQAQVREQLQGEYDAKLIARIQELFEQIVLSRRRQFGRSSELSAQFRLFDEADTQAADTTEADDVVPLPPASLQAPTPHKPVARGKRTPLPIALPRIDIVHDLPEAERACACGTPRVEIGQDISEQLDIIPMQIRVLRHIRKRYACPGGDAAPVTAPVPAQVLPKSNASGDLLAMLLTVKYVDGLPLARFEHVLARSGVTVPRQTLARWVIGSARALQPLHNLLRDHLLASPIIHMDETTVQVLREPGKAASSNSYMWVQTGGPPDRPVVIYDYDASRSGQVPLRLLEGWRGHLMTDGYEGYNAVGRGDGVEHLVCWAHARRGFVDAIKAQGKGKRSRADEAITLIGKLYGIERELKDATDAQRYAARQAQSVPVLAQLRDWLDKTRPQVVPSLALGKALAYLDKYWSKLTRYVERGDLPIDNNRCENAIRPFVVGRKAWLFSESPAGAQASALIYSLVETAKANGREPYTWLRKVLRELPHAKTADEYEALLPWNLDLETLAVEAVEGIPVDDTLRQA</sequence>
<keyword evidence="7" id="KW-1185">Reference proteome</keyword>
<evidence type="ECO:0000259" key="4">
    <source>
        <dbReference type="Pfam" id="PF13007"/>
    </source>
</evidence>
<reference evidence="6 7" key="1">
    <citation type="submission" date="2023-08" db="EMBL/GenBank/DDBJ databases">
        <title>Alcaligenaceae gen. nov., a novel taxon isolated from the sludge of Yixing Pesticide Factory.</title>
        <authorList>
            <person name="Ruan L."/>
        </authorList>
    </citation>
    <scope>NUCLEOTIDE SEQUENCE [LARGE SCALE GENOMIC DNA]</scope>
    <source>
        <strain evidence="6 7">LG-2</strain>
    </source>
</reference>
<evidence type="ECO:0000313" key="6">
    <source>
        <dbReference type="EMBL" id="MDR4125406.1"/>
    </source>
</evidence>
<feature type="domain" description="Transposase IS66 central" evidence="2">
    <location>
        <begin position="178"/>
        <end position="463"/>
    </location>
</feature>
<accession>A0ABU1D4V4</accession>
<dbReference type="InterPro" id="IPR024463">
    <property type="entry name" value="Transposase_TnpC_homeodom"/>
</dbReference>
<dbReference type="PANTHER" id="PTHR33678">
    <property type="entry name" value="BLL1576 PROTEIN"/>
    <property type="match status" value="1"/>
</dbReference>
<dbReference type="Pfam" id="PF13817">
    <property type="entry name" value="DDE_Tnp_IS66_C"/>
    <property type="match status" value="1"/>
</dbReference>
<dbReference type="InterPro" id="IPR024474">
    <property type="entry name" value="Znf_dom_IS66"/>
</dbReference>
<evidence type="ECO:0000259" key="2">
    <source>
        <dbReference type="Pfam" id="PF03050"/>
    </source>
</evidence>
<evidence type="ECO:0000259" key="5">
    <source>
        <dbReference type="Pfam" id="PF13817"/>
    </source>
</evidence>
<dbReference type="InterPro" id="IPR052344">
    <property type="entry name" value="Transposase-related"/>
</dbReference>
<feature type="region of interest" description="Disordered" evidence="1">
    <location>
        <begin position="69"/>
        <end position="98"/>
    </location>
</feature>
<name>A0ABU1D4V4_9BURK</name>
<gene>
    <name evidence="6" type="ORF">Q8947_05335</name>
</gene>
<dbReference type="Pfam" id="PF13005">
    <property type="entry name" value="zf-IS66"/>
    <property type="match status" value="1"/>
</dbReference>